<dbReference type="OrthoDB" id="7067800at2"/>
<dbReference type="EMBL" id="CP002824">
    <property type="protein sequence ID" value="AEG96713.1"/>
    <property type="molecule type" value="Genomic_DNA"/>
</dbReference>
<evidence type="ECO:0000313" key="1">
    <source>
        <dbReference type="EMBL" id="AEG96713.1"/>
    </source>
</evidence>
<dbReference type="SUPFAM" id="SSF102198">
    <property type="entry name" value="Putative cyclase"/>
    <property type="match status" value="1"/>
</dbReference>
<name>A0A0H3FMV6_KLEAK</name>
<proteinExistence type="predicted"/>
<dbReference type="AlphaFoldDB" id="A0A0H3FMV6"/>
<dbReference type="PANTHER" id="PTHR43564">
    <property type="entry name" value="KYNURENINE FORMAMIDASE-LIKE PROTEIN"/>
    <property type="match status" value="1"/>
</dbReference>
<organism evidence="1 2">
    <name type="scientific">Klebsiella aerogenes (strain ATCC 13048 / DSM 30053 / CCUG 1429 / JCM 1235 / KCTC 2190 / NBRC 13534 / NCIMB 10102 / NCTC 10006 / CDC 819-56)</name>
    <name type="common">Enterobacter aerogenes</name>
    <dbReference type="NCBI Taxonomy" id="1028307"/>
    <lineage>
        <taxon>Bacteria</taxon>
        <taxon>Pseudomonadati</taxon>
        <taxon>Pseudomonadota</taxon>
        <taxon>Gammaproteobacteria</taxon>
        <taxon>Enterobacterales</taxon>
        <taxon>Enterobacteriaceae</taxon>
        <taxon>Klebsiella/Raoultella group</taxon>
        <taxon>Klebsiella</taxon>
    </lineage>
</organism>
<dbReference type="HOGENOM" id="CLU_030671_3_3_6"/>
<dbReference type="InterPro" id="IPR037175">
    <property type="entry name" value="KFase_sf"/>
</dbReference>
<accession>A0A0H3FMV6</accession>
<gene>
    <name evidence="1" type="ordered locus">EAE_08955</name>
</gene>
<dbReference type="GO" id="GO:0004061">
    <property type="term" value="F:arylformamidase activity"/>
    <property type="evidence" value="ECO:0007669"/>
    <property type="project" value="InterPro"/>
</dbReference>
<dbReference type="PANTHER" id="PTHR43564:SF2">
    <property type="entry name" value="BLR6059 PROTEIN"/>
    <property type="match status" value="1"/>
</dbReference>
<reference evidence="1 2" key="1">
    <citation type="journal article" date="2012" name="J. Bacteriol.">
        <title>Complete genome sequence of Enterobacter aerogenes KCTC 2190.</title>
        <authorList>
            <person name="Shin S.H."/>
            <person name="Kim S."/>
            <person name="Kim J.Y."/>
            <person name="Lee S."/>
            <person name="Um Y."/>
            <person name="Oh M.K."/>
            <person name="Kim Y.R."/>
            <person name="Lee J."/>
            <person name="Yang K.S."/>
        </authorList>
    </citation>
    <scope>NUCLEOTIDE SEQUENCE [LARGE SCALE GENOMIC DNA]</scope>
    <source>
        <strain evidence="1 2">KCTC 2190</strain>
    </source>
</reference>
<evidence type="ECO:0008006" key="3">
    <source>
        <dbReference type="Google" id="ProtNLM"/>
    </source>
</evidence>
<dbReference type="eggNOG" id="COG1878">
    <property type="taxonomic scope" value="Bacteria"/>
</dbReference>
<dbReference type="Pfam" id="PF04199">
    <property type="entry name" value="Cyclase"/>
    <property type="match status" value="1"/>
</dbReference>
<protein>
    <recommendedName>
        <fullName evidence="3">Cyclase</fullName>
    </recommendedName>
</protein>
<dbReference type="Proteomes" id="UP000008881">
    <property type="component" value="Chromosome"/>
</dbReference>
<dbReference type="KEGG" id="eae:EAE_08955"/>
<dbReference type="GO" id="GO:0019441">
    <property type="term" value="P:L-tryptophan catabolic process to kynurenine"/>
    <property type="evidence" value="ECO:0007669"/>
    <property type="project" value="InterPro"/>
</dbReference>
<dbReference type="Gene3D" id="3.50.30.50">
    <property type="entry name" value="Putative cyclase"/>
    <property type="match status" value="1"/>
</dbReference>
<dbReference type="InterPro" id="IPR007325">
    <property type="entry name" value="KFase/CYL"/>
</dbReference>
<keyword evidence="2" id="KW-1185">Reference proteome</keyword>
<evidence type="ECO:0000313" key="2">
    <source>
        <dbReference type="Proteomes" id="UP000008881"/>
    </source>
</evidence>
<sequence>MDAPYHYHSHMDDGTPSLTIDQIPLEWCVGPGVKLDFRHFPDGYVVTSADIVAELARINHELKPNDIVLVNTSAGSKYGKDDFLDSGCGMGREATLFLTSRGVKVVGTDGWSWDAPFSRTQKKYEQTKDASLIWEGHFAGSVLPYCQIEKLTNLDLLPSTGFTVISLPVKVAAASAGWARPVALIN</sequence>